<dbReference type="PROSITE" id="PS50110">
    <property type="entry name" value="RESPONSE_REGULATORY"/>
    <property type="match status" value="1"/>
</dbReference>
<keyword evidence="10" id="KW-1133">Transmembrane helix</keyword>
<dbReference type="Gene3D" id="3.30.450.20">
    <property type="entry name" value="PAS domain"/>
    <property type="match status" value="1"/>
</dbReference>
<evidence type="ECO:0000256" key="13">
    <source>
        <dbReference type="PROSITE-ProRule" id="PRU00169"/>
    </source>
</evidence>
<dbReference type="SUPFAM" id="SSF52172">
    <property type="entry name" value="CheY-like"/>
    <property type="match status" value="1"/>
</dbReference>
<dbReference type="eggNOG" id="COG3292">
    <property type="taxonomic scope" value="Bacteria"/>
</dbReference>
<comment type="subcellular location">
    <subcellularLocation>
        <location evidence="2">Membrane</location>
    </subcellularLocation>
</comment>
<dbReference type="STRING" id="395493.BegalDRAFT_1331"/>
<dbReference type="SMART" id="SM00388">
    <property type="entry name" value="HisKA"/>
    <property type="match status" value="1"/>
</dbReference>
<keyword evidence="4 13" id="KW-0597">Phosphoprotein</keyword>
<dbReference type="Proteomes" id="UP000005744">
    <property type="component" value="Unassembled WGS sequence"/>
</dbReference>
<dbReference type="Gene3D" id="2.130.10.10">
    <property type="entry name" value="YVTN repeat-like/Quinoprotein amine dehydrogenase"/>
    <property type="match status" value="2"/>
</dbReference>
<dbReference type="EMBL" id="JH600070">
    <property type="protein sequence ID" value="EIJ42227.1"/>
    <property type="molecule type" value="Genomic_DNA"/>
</dbReference>
<dbReference type="OrthoDB" id="176203at2"/>
<dbReference type="FunFam" id="2.60.40.10:FF:000791">
    <property type="entry name" value="Two-component system sensor histidine kinase/response regulator"/>
    <property type="match status" value="1"/>
</dbReference>
<dbReference type="SMART" id="SM00387">
    <property type="entry name" value="HATPase_c"/>
    <property type="match status" value="1"/>
</dbReference>
<dbReference type="InterPro" id="IPR001789">
    <property type="entry name" value="Sig_transdc_resp-reg_receiver"/>
</dbReference>
<dbReference type="Pfam" id="PF07494">
    <property type="entry name" value="Reg_prop"/>
    <property type="match status" value="10"/>
</dbReference>
<keyword evidence="14" id="KW-0175">Coiled coil</keyword>
<dbReference type="RefSeq" id="WP_002684985.1">
    <property type="nucleotide sequence ID" value="NZ_JH600070.1"/>
</dbReference>
<dbReference type="GO" id="GO:0005524">
    <property type="term" value="F:ATP binding"/>
    <property type="evidence" value="ECO:0007669"/>
    <property type="project" value="UniProtKB-KW"/>
</dbReference>
<dbReference type="SUPFAM" id="SSF55785">
    <property type="entry name" value="PYP-like sensor domain (PAS domain)"/>
    <property type="match status" value="1"/>
</dbReference>
<feature type="domain" description="PAC" evidence="17">
    <location>
        <begin position="918"/>
        <end position="971"/>
    </location>
</feature>
<keyword evidence="19" id="KW-1185">Reference proteome</keyword>
<dbReference type="InterPro" id="IPR003594">
    <property type="entry name" value="HATPase_dom"/>
</dbReference>
<protein>
    <recommendedName>
        <fullName evidence="3">histidine kinase</fullName>
        <ecNumber evidence="3">2.7.13.3</ecNumber>
    </recommendedName>
</protein>
<feature type="domain" description="Response regulatory" evidence="16">
    <location>
        <begin position="1253"/>
        <end position="1369"/>
    </location>
</feature>
<dbReference type="InterPro" id="IPR000700">
    <property type="entry name" value="PAS-assoc_C"/>
</dbReference>
<dbReference type="InterPro" id="IPR011110">
    <property type="entry name" value="Reg_prop"/>
</dbReference>
<organism evidence="18 19">
    <name type="scientific">Beggiatoa alba B18LD</name>
    <dbReference type="NCBI Taxonomy" id="395493"/>
    <lineage>
        <taxon>Bacteria</taxon>
        <taxon>Pseudomonadati</taxon>
        <taxon>Pseudomonadota</taxon>
        <taxon>Gammaproteobacteria</taxon>
        <taxon>Thiotrichales</taxon>
        <taxon>Thiotrichaceae</taxon>
        <taxon>Beggiatoa</taxon>
    </lineage>
</organism>
<dbReference type="PROSITE" id="PS50113">
    <property type="entry name" value="PAC"/>
    <property type="match status" value="1"/>
</dbReference>
<keyword evidence="7" id="KW-0547">Nucleotide-binding</keyword>
<dbReference type="Gene3D" id="1.10.287.130">
    <property type="match status" value="1"/>
</dbReference>
<dbReference type="HOGENOM" id="CLU_000445_28_1_6"/>
<evidence type="ECO:0000259" key="16">
    <source>
        <dbReference type="PROSITE" id="PS50110"/>
    </source>
</evidence>
<evidence type="ECO:0000256" key="3">
    <source>
        <dbReference type="ARBA" id="ARBA00012438"/>
    </source>
</evidence>
<dbReference type="Pfam" id="PF02518">
    <property type="entry name" value="HATPase_c"/>
    <property type="match status" value="1"/>
</dbReference>
<dbReference type="InterPro" id="IPR015943">
    <property type="entry name" value="WD40/YVTN_repeat-like_dom_sf"/>
</dbReference>
<dbReference type="CDD" id="cd16922">
    <property type="entry name" value="HATPase_EvgS-ArcB-TorS-like"/>
    <property type="match status" value="1"/>
</dbReference>
<dbReference type="PANTHER" id="PTHR43547">
    <property type="entry name" value="TWO-COMPONENT HISTIDINE KINASE"/>
    <property type="match status" value="1"/>
</dbReference>
<evidence type="ECO:0000256" key="11">
    <source>
        <dbReference type="ARBA" id="ARBA00023012"/>
    </source>
</evidence>
<dbReference type="FunFam" id="1.10.287.130:FF:000004">
    <property type="entry name" value="Ethylene receptor 1"/>
    <property type="match status" value="1"/>
</dbReference>
<feature type="domain" description="Histidine kinase" evidence="15">
    <location>
        <begin position="1014"/>
        <end position="1231"/>
    </location>
</feature>
<gene>
    <name evidence="18" type="ORF">BegalDRAFT_1331</name>
</gene>
<dbReference type="SMART" id="SM00448">
    <property type="entry name" value="REC"/>
    <property type="match status" value="1"/>
</dbReference>
<dbReference type="eggNOG" id="COG5002">
    <property type="taxonomic scope" value="Bacteria"/>
</dbReference>
<evidence type="ECO:0000259" key="15">
    <source>
        <dbReference type="PROSITE" id="PS50109"/>
    </source>
</evidence>
<dbReference type="InterPro" id="IPR011123">
    <property type="entry name" value="Y_Y_Y"/>
</dbReference>
<evidence type="ECO:0000256" key="14">
    <source>
        <dbReference type="SAM" id="Coils"/>
    </source>
</evidence>
<dbReference type="FunFam" id="3.30.565.10:FF:000010">
    <property type="entry name" value="Sensor histidine kinase RcsC"/>
    <property type="match status" value="1"/>
</dbReference>
<dbReference type="PRINTS" id="PR00344">
    <property type="entry name" value="BCTRLSENSOR"/>
</dbReference>
<dbReference type="GO" id="GO:0016020">
    <property type="term" value="C:membrane"/>
    <property type="evidence" value="ECO:0007669"/>
    <property type="project" value="UniProtKB-SubCell"/>
</dbReference>
<evidence type="ECO:0000256" key="10">
    <source>
        <dbReference type="ARBA" id="ARBA00022989"/>
    </source>
</evidence>
<keyword evidence="9" id="KW-0067">ATP-binding</keyword>
<keyword evidence="6" id="KW-0812">Transmembrane</keyword>
<evidence type="ECO:0000259" key="17">
    <source>
        <dbReference type="PROSITE" id="PS50113"/>
    </source>
</evidence>
<evidence type="ECO:0000313" key="18">
    <source>
        <dbReference type="EMBL" id="EIJ42227.1"/>
    </source>
</evidence>
<evidence type="ECO:0000256" key="5">
    <source>
        <dbReference type="ARBA" id="ARBA00022679"/>
    </source>
</evidence>
<dbReference type="SUPFAM" id="SSF55874">
    <property type="entry name" value="ATPase domain of HSP90 chaperone/DNA topoisomerase II/histidine kinase"/>
    <property type="match status" value="1"/>
</dbReference>
<evidence type="ECO:0000256" key="4">
    <source>
        <dbReference type="ARBA" id="ARBA00022553"/>
    </source>
</evidence>
<evidence type="ECO:0000256" key="2">
    <source>
        <dbReference type="ARBA" id="ARBA00004370"/>
    </source>
</evidence>
<dbReference type="EC" id="2.7.13.3" evidence="3"/>
<dbReference type="InterPro" id="IPR005467">
    <property type="entry name" value="His_kinase_dom"/>
</dbReference>
<proteinExistence type="predicted"/>
<dbReference type="Gene3D" id="3.30.565.10">
    <property type="entry name" value="Histidine kinase-like ATPase, C-terminal domain"/>
    <property type="match status" value="1"/>
</dbReference>
<keyword evidence="11" id="KW-0902">Two-component regulatory system</keyword>
<feature type="coiled-coil region" evidence="14">
    <location>
        <begin position="973"/>
        <end position="1007"/>
    </location>
</feature>
<dbReference type="PROSITE" id="PS50109">
    <property type="entry name" value="HIS_KIN"/>
    <property type="match status" value="1"/>
</dbReference>
<dbReference type="PANTHER" id="PTHR43547:SF2">
    <property type="entry name" value="HYBRID SIGNAL TRANSDUCTION HISTIDINE KINASE C"/>
    <property type="match status" value="1"/>
</dbReference>
<keyword evidence="12" id="KW-0472">Membrane</keyword>
<reference evidence="18 19" key="1">
    <citation type="submission" date="2011-11" db="EMBL/GenBank/DDBJ databases">
        <title>Improved High-Quality Draft sequence of Beggiatoa alba B18lD.</title>
        <authorList>
            <consortium name="US DOE Joint Genome Institute"/>
            <person name="Lucas S."/>
            <person name="Han J."/>
            <person name="Lapidus A."/>
            <person name="Cheng J.-F."/>
            <person name="Goodwin L."/>
            <person name="Pitluck S."/>
            <person name="Peters L."/>
            <person name="Mikhailova N."/>
            <person name="Held B."/>
            <person name="Detter J.C."/>
            <person name="Han C."/>
            <person name="Tapia R."/>
            <person name="Land M."/>
            <person name="Hauser L."/>
            <person name="Kyrpides N."/>
            <person name="Ivanova N."/>
            <person name="Pagani I."/>
            <person name="Samuel K."/>
            <person name="Teske A."/>
            <person name="Mueller J."/>
            <person name="Woyke T."/>
        </authorList>
    </citation>
    <scope>NUCLEOTIDE SEQUENCE [LARGE SCALE GENOMIC DNA]</scope>
    <source>
        <strain evidence="18 19">B18LD</strain>
    </source>
</reference>
<accession>I3CF34</accession>
<feature type="modified residue" description="4-aspartylphosphate" evidence="13">
    <location>
        <position position="1302"/>
    </location>
</feature>
<dbReference type="CDD" id="cd00082">
    <property type="entry name" value="HisKA"/>
    <property type="match status" value="1"/>
</dbReference>
<dbReference type="InterPro" id="IPR036097">
    <property type="entry name" value="HisK_dim/P_sf"/>
</dbReference>
<dbReference type="Pfam" id="PF07495">
    <property type="entry name" value="Y_Y_Y"/>
    <property type="match status" value="1"/>
</dbReference>
<dbReference type="SUPFAM" id="SSF47384">
    <property type="entry name" value="Homodimeric domain of signal transducing histidine kinase"/>
    <property type="match status" value="1"/>
</dbReference>
<dbReference type="InterPro" id="IPR013783">
    <property type="entry name" value="Ig-like_fold"/>
</dbReference>
<dbReference type="InterPro" id="IPR004358">
    <property type="entry name" value="Sig_transdc_His_kin-like_C"/>
</dbReference>
<dbReference type="InterPro" id="IPR035965">
    <property type="entry name" value="PAS-like_dom_sf"/>
</dbReference>
<dbReference type="Pfam" id="PF00072">
    <property type="entry name" value="Response_reg"/>
    <property type="match status" value="1"/>
</dbReference>
<sequence length="1469" mass="167850">MLIALIRKYHWWWIICGCLYLSVANAELTSIKFKSLSPKEGLSQNRVSTILQDKQGFLWLGTQDGLNRYDGYHFTTYRNDPVSSNSLSNNEINTLFEDKQHNIWIGTENGLNRFDRQQEGFIRYLHDSNNPNSLSDNSVWSVIEDYEGWIWVSTQQGGLNRLNPKTNEFTHYFYDSKNPKSLSSNTTWQLLEDSRQRLWIGTDGGGLNRFNRQTGDFEHYLTDSTSLYSTIISLFEDSKQRLWVGTANGLLLYNETTDRFEPYFLKTLSTTLNSNDAGNLQIWAIGEDRQHHLWIGTDGNGLIQLNVQTRVENHYVNQSGNGLTSDRILAIHLDQAGTLWIGTDGGGLNYYDEHNDITFSHYLVETTKQENTLSNSNVLAIFEDKNGELWVGTDGGGLNRYDRERKTIKHYYYEANNPNSLVDDTVRSIYEDRTGTLWVGTDAGGLQYLDRDNDQFVRIQHTVLKSKRLNNDMVRALYEDSRGIFWVGTKQGLFIFNRQLKTFAEASYDNRYDVTNTVLTIYEDHLGDLWVGTQGQGVKRYLRSTTGEWVTYTQQNANLTNDIISHIVESSTGNEIWISTLGGGINQFNRQTGKFTQISKQQGLPNNTIYCVLEDKRHDLWIASNRGLTQFIYPSQLAINYDSVDGLQSNQFNSACFKSEHEMFFGGINGFNVFSPDSFKDDSPPPPIVITGFKLFNKPMSELDKPPIKQSILETKFISLDYTQSFFSFEFTALNFIQPEKNIYKYRLDGFDHDWNEIGNKRTAHYTNVPAGTYTFRVTAANHEKNWNPQEAKIIIQILPAPWRTVWAYLLYALIVIGIIGYYLRQQRRALHEKQAALDRITQFLKVMPIGVSMYDQQGKPLYHNQCAQQILSRLSINPAHAVTNLENYQAFYIAGTQIPYPYEKLPIIKALKGEANSKDDIEVHLDEEKTIAYYEFWGNPIFDQQGHLLYVLNTFQDISDRKQAEFFLKHHSEILKQQVDEQTQALRESERQLRQAKDIAESANQAKSLFLATMSHELRTPLNGILGFAQILELDDSLQTEQLNHVQTIYRNGEYLLTLIEDILDLAKIEAGKLDITCREFDVISLLDDIVNLSKMRAAAKNIQFCYTPCLTLPRTVFGDQKRIRQILINLLNNAIKFTEHGKVDFYVEYRDNNQAIFTIMDTGVGIEKINLPLIFKAFEQVGDQRKKKEGTGLGLTISKHLAEMMNGTLLVESELGKGSTFNFIIDIPAVLSPTENHEMPPIQAIKGIAPLILVVDDMQENRQVVSQLLKRVGCMVLEAGGGVQGLMLAKNYHPAVIITDLHMPDIDGFTLVQQVKHDPDLANIKIIASSASVFEIRQQQSLLHGCSAFLPKPIRAEQLFATLQKLLALEWIYSNPIALPVEPHKKTTEILQAPPLNDLEKLLDLAFSGDIMGIIDYATMLQQTHIHLNAFIEHVQYLADRLDINELKTFLKKQIEICQNTSQNTDF</sequence>
<name>I3CF34_9GAMM</name>
<dbReference type="CDD" id="cd00146">
    <property type="entry name" value="PKD"/>
    <property type="match status" value="1"/>
</dbReference>
<evidence type="ECO:0000256" key="9">
    <source>
        <dbReference type="ARBA" id="ARBA00022840"/>
    </source>
</evidence>
<dbReference type="InterPro" id="IPR011006">
    <property type="entry name" value="CheY-like_superfamily"/>
</dbReference>
<dbReference type="InterPro" id="IPR036890">
    <property type="entry name" value="HATPase_C_sf"/>
</dbReference>
<evidence type="ECO:0000256" key="1">
    <source>
        <dbReference type="ARBA" id="ARBA00000085"/>
    </source>
</evidence>
<dbReference type="GO" id="GO:0000155">
    <property type="term" value="F:phosphorelay sensor kinase activity"/>
    <property type="evidence" value="ECO:0007669"/>
    <property type="project" value="InterPro"/>
</dbReference>
<evidence type="ECO:0000256" key="6">
    <source>
        <dbReference type="ARBA" id="ARBA00022692"/>
    </source>
</evidence>
<evidence type="ECO:0000256" key="8">
    <source>
        <dbReference type="ARBA" id="ARBA00022777"/>
    </source>
</evidence>
<dbReference type="Gene3D" id="3.40.50.2300">
    <property type="match status" value="1"/>
</dbReference>
<dbReference type="Pfam" id="PF00512">
    <property type="entry name" value="HisKA"/>
    <property type="match status" value="1"/>
</dbReference>
<evidence type="ECO:0000313" key="19">
    <source>
        <dbReference type="Proteomes" id="UP000005744"/>
    </source>
</evidence>
<keyword evidence="8 18" id="KW-0418">Kinase</keyword>
<evidence type="ECO:0000256" key="7">
    <source>
        <dbReference type="ARBA" id="ARBA00022741"/>
    </source>
</evidence>
<keyword evidence="5" id="KW-0808">Transferase</keyword>
<dbReference type="InterPro" id="IPR003661">
    <property type="entry name" value="HisK_dim/P_dom"/>
</dbReference>
<dbReference type="SUPFAM" id="SSF63829">
    <property type="entry name" value="Calcium-dependent phosphotriesterase"/>
    <property type="match status" value="3"/>
</dbReference>
<dbReference type="Gene3D" id="2.60.40.10">
    <property type="entry name" value="Immunoglobulins"/>
    <property type="match status" value="1"/>
</dbReference>
<evidence type="ECO:0000256" key="12">
    <source>
        <dbReference type="ARBA" id="ARBA00023136"/>
    </source>
</evidence>
<comment type="catalytic activity">
    <reaction evidence="1">
        <text>ATP + protein L-histidine = ADP + protein N-phospho-L-histidine.</text>
        <dbReference type="EC" id="2.7.13.3"/>
    </reaction>
</comment>